<reference evidence="1 2" key="1">
    <citation type="submission" date="2020-06" db="EMBL/GenBank/DDBJ databases">
        <authorList>
            <person name="Hwang Y.J."/>
        </authorList>
    </citation>
    <scope>NUCLEOTIDE SEQUENCE [LARGE SCALE GENOMIC DNA]</scope>
    <source>
        <strain evidence="1 2">KUDC8001</strain>
    </source>
</reference>
<dbReference type="EMBL" id="CP055153">
    <property type="protein sequence ID" value="QMU27285.1"/>
    <property type="molecule type" value="Genomic_DNA"/>
</dbReference>
<dbReference type="InterPro" id="IPR021457">
    <property type="entry name" value="DUF3108"/>
</dbReference>
<accession>A0A7L7L3X5</accession>
<dbReference type="AlphaFoldDB" id="A0A7L7L3X5"/>
<dbReference type="RefSeq" id="WP_182414481.1">
    <property type="nucleotide sequence ID" value="NZ_CP055153.1"/>
</dbReference>
<name>A0A7L7L3X5_9BACT</name>
<sequence length="265" mass="30791">MNKIYLAVIIVFVIISGFIIQQPLDYPAERPSFTTGETLKYKVHYGLINAAEAEIEIAPEIHRVNDRPCYRANVFGKTVGSFDFFIRIRDTWRSYIDTSLIIPQKYHRNVEEGRYRKKENVTFNHKDHTALVETKQTLNLKVPDKVQDVVSGFYYLRTLNFDRYRVGDVIRIKGYFYKKVYDMQVIYKGRENVETKAGSFRAFKLVPRMPSTDLFAGENSVSIYLSDDKNKIPVLIKADLLVGAVKVDLYEYRGLKYRLNTAGNQ</sequence>
<gene>
    <name evidence="1" type="ORF">HUW48_04210</name>
</gene>
<dbReference type="Proteomes" id="UP000514509">
    <property type="component" value="Chromosome"/>
</dbReference>
<proteinExistence type="predicted"/>
<protein>
    <submittedName>
        <fullName evidence="1">DUF3108 domain-containing protein</fullName>
    </submittedName>
</protein>
<organism evidence="1 2">
    <name type="scientific">Adhaeribacter radiodurans</name>
    <dbReference type="NCBI Taxonomy" id="2745197"/>
    <lineage>
        <taxon>Bacteria</taxon>
        <taxon>Pseudomonadati</taxon>
        <taxon>Bacteroidota</taxon>
        <taxon>Cytophagia</taxon>
        <taxon>Cytophagales</taxon>
        <taxon>Hymenobacteraceae</taxon>
        <taxon>Adhaeribacter</taxon>
    </lineage>
</organism>
<keyword evidence="2" id="KW-1185">Reference proteome</keyword>
<evidence type="ECO:0000313" key="1">
    <source>
        <dbReference type="EMBL" id="QMU27285.1"/>
    </source>
</evidence>
<dbReference type="KEGG" id="add:HUW48_04210"/>
<dbReference type="Pfam" id="PF11306">
    <property type="entry name" value="DUF3108"/>
    <property type="match status" value="1"/>
</dbReference>
<evidence type="ECO:0000313" key="2">
    <source>
        <dbReference type="Proteomes" id="UP000514509"/>
    </source>
</evidence>
<reference evidence="1 2" key="2">
    <citation type="submission" date="2020-08" db="EMBL/GenBank/DDBJ databases">
        <title>Adhaeribacter dokdonensis sp. nov., isolated from the rhizosphere of Elymus tsukushiensis, a plant native to the Dokdo Islands, Republic of Korea.</title>
        <authorList>
            <person name="Ghim S.Y."/>
        </authorList>
    </citation>
    <scope>NUCLEOTIDE SEQUENCE [LARGE SCALE GENOMIC DNA]</scope>
    <source>
        <strain evidence="1 2">KUDC8001</strain>
    </source>
</reference>